<keyword evidence="4" id="KW-0235">DNA replication</keyword>
<dbReference type="FunCoup" id="A0A2V0NM21">
    <property type="interactions" value="1524"/>
</dbReference>
<evidence type="ECO:0000256" key="4">
    <source>
        <dbReference type="ARBA" id="ARBA00022705"/>
    </source>
</evidence>
<reference evidence="9 10" key="1">
    <citation type="journal article" date="2018" name="Sci. Rep.">
        <title>Raphidocelis subcapitata (=Pseudokirchneriella subcapitata) provides an insight into genome evolution and environmental adaptations in the Sphaeropleales.</title>
        <authorList>
            <person name="Suzuki S."/>
            <person name="Yamaguchi H."/>
            <person name="Nakajima N."/>
            <person name="Kawachi M."/>
        </authorList>
    </citation>
    <scope>NUCLEOTIDE SEQUENCE [LARGE SCALE GENOMIC DNA]</scope>
    <source>
        <strain evidence="9 10">NIES-35</strain>
    </source>
</reference>
<keyword evidence="5" id="KW-0238">DNA-binding</keyword>
<comment type="similarity">
    <text evidence="2">Belongs to the ORC4 family.</text>
</comment>
<evidence type="ECO:0000256" key="2">
    <source>
        <dbReference type="ARBA" id="ARBA00005334"/>
    </source>
</evidence>
<keyword evidence="10" id="KW-1185">Reference proteome</keyword>
<evidence type="ECO:0000256" key="1">
    <source>
        <dbReference type="ARBA" id="ARBA00004123"/>
    </source>
</evidence>
<dbReference type="SMART" id="SM00382">
    <property type="entry name" value="AAA"/>
    <property type="match status" value="1"/>
</dbReference>
<dbReference type="SUPFAM" id="SSF52540">
    <property type="entry name" value="P-loop containing nucleoside triphosphate hydrolases"/>
    <property type="match status" value="1"/>
</dbReference>
<dbReference type="Proteomes" id="UP000247498">
    <property type="component" value="Unassembled WGS sequence"/>
</dbReference>
<comment type="subcellular location">
    <subcellularLocation>
        <location evidence="1">Nucleus</location>
    </subcellularLocation>
</comment>
<evidence type="ECO:0000256" key="7">
    <source>
        <dbReference type="SAM" id="MobiDB-lite"/>
    </source>
</evidence>
<evidence type="ECO:0000256" key="3">
    <source>
        <dbReference type="ARBA" id="ARBA00019083"/>
    </source>
</evidence>
<comment type="caution">
    <text evidence="9">The sequence shown here is derived from an EMBL/GenBank/DDBJ whole genome shotgun (WGS) entry which is preliminary data.</text>
</comment>
<dbReference type="InterPro" id="IPR027417">
    <property type="entry name" value="P-loop_NTPase"/>
</dbReference>
<evidence type="ECO:0000256" key="5">
    <source>
        <dbReference type="ARBA" id="ARBA00023125"/>
    </source>
</evidence>
<organism evidence="9 10">
    <name type="scientific">Raphidocelis subcapitata</name>
    <dbReference type="NCBI Taxonomy" id="307507"/>
    <lineage>
        <taxon>Eukaryota</taxon>
        <taxon>Viridiplantae</taxon>
        <taxon>Chlorophyta</taxon>
        <taxon>core chlorophytes</taxon>
        <taxon>Chlorophyceae</taxon>
        <taxon>CS clade</taxon>
        <taxon>Sphaeropleales</taxon>
        <taxon>Selenastraceae</taxon>
        <taxon>Raphidocelis</taxon>
    </lineage>
</organism>
<protein>
    <recommendedName>
        <fullName evidence="3">Origin recognition complex subunit 4</fullName>
    </recommendedName>
</protein>
<evidence type="ECO:0000313" key="9">
    <source>
        <dbReference type="EMBL" id="GBF88501.1"/>
    </source>
</evidence>
<proteinExistence type="inferred from homology"/>
<sequence length="466" mass="50978">MPSPAKRPRTFGEGAAPLPAAGTQQQGADFKQSVIDHLAARLRDPRSPEAAAAPLRAALQPLEQELGSLLRHAVVDGQNVSMLVIGEPGSGKTLLLERVLGNLCREHNTAPGNPTLGVVRIHGALHSEERAAFQEIARQLCATFRCTFSRTASYDDNLVFLKEMLQQLRRAFKCVVFVIDEVEAYVRVAKQMVLYNLLDALTSSQVQAAVLGVTCQWDVQDAMEKRVRSRFSSRRVLLPPLDHTKPDETPRALLAHMLKLPDSLSVLPQARAFQRELGSALDDARVKAQLRELAKIGVGPRDLASIATTALSQWQLVQMAPLGANHLLAGVQAWLRPLHSRPTAVAGMSALQLGLLVAAQRLEDQGHGTFNFEMVFDEFLKAKNESLGPLWRKPAAWRAFRDVVSTGLVQFAAARADSKGIMQQHCAAQLLLTKAELDAGIQQHPACPDHIKRWARGDALSHTALV</sequence>
<evidence type="ECO:0000256" key="6">
    <source>
        <dbReference type="ARBA" id="ARBA00023242"/>
    </source>
</evidence>
<dbReference type="GO" id="GO:0016887">
    <property type="term" value="F:ATP hydrolysis activity"/>
    <property type="evidence" value="ECO:0007669"/>
    <property type="project" value="InterPro"/>
</dbReference>
<dbReference type="PANTHER" id="PTHR12087">
    <property type="entry name" value="ORIGIN RECOGNITION COMPLEX SUBUNIT 4"/>
    <property type="match status" value="1"/>
</dbReference>
<name>A0A2V0NM21_9CHLO</name>
<keyword evidence="6" id="KW-0539">Nucleus</keyword>
<dbReference type="InterPro" id="IPR003593">
    <property type="entry name" value="AAA+_ATPase"/>
</dbReference>
<dbReference type="GO" id="GO:0005664">
    <property type="term" value="C:nuclear origin of replication recognition complex"/>
    <property type="evidence" value="ECO:0007669"/>
    <property type="project" value="TreeGrafter"/>
</dbReference>
<dbReference type="AlphaFoldDB" id="A0A2V0NM21"/>
<dbReference type="GO" id="GO:0003688">
    <property type="term" value="F:DNA replication origin binding"/>
    <property type="evidence" value="ECO:0007669"/>
    <property type="project" value="TreeGrafter"/>
</dbReference>
<dbReference type="Gene3D" id="3.40.50.300">
    <property type="entry name" value="P-loop containing nucleotide triphosphate hydrolases"/>
    <property type="match status" value="1"/>
</dbReference>
<feature type="region of interest" description="Disordered" evidence="7">
    <location>
        <begin position="1"/>
        <end position="28"/>
    </location>
</feature>
<dbReference type="OrthoDB" id="343623at2759"/>
<accession>A0A2V0NM21</accession>
<dbReference type="Pfam" id="PF13401">
    <property type="entry name" value="AAA_22"/>
    <property type="match status" value="1"/>
</dbReference>
<dbReference type="STRING" id="307507.A0A2V0NM21"/>
<dbReference type="InParanoid" id="A0A2V0NM21"/>
<dbReference type="InterPro" id="IPR016527">
    <property type="entry name" value="ORC4"/>
</dbReference>
<feature type="domain" description="AAA+ ATPase" evidence="8">
    <location>
        <begin position="78"/>
        <end position="241"/>
    </location>
</feature>
<dbReference type="Pfam" id="PF14629">
    <property type="entry name" value="ORC4_C"/>
    <property type="match status" value="1"/>
</dbReference>
<dbReference type="EMBL" id="BDRX01000005">
    <property type="protein sequence ID" value="GBF88501.1"/>
    <property type="molecule type" value="Genomic_DNA"/>
</dbReference>
<dbReference type="InterPro" id="IPR032705">
    <property type="entry name" value="ORC4_C"/>
</dbReference>
<gene>
    <name evidence="9" type="ORF">Rsub_01214</name>
</gene>
<evidence type="ECO:0000313" key="10">
    <source>
        <dbReference type="Proteomes" id="UP000247498"/>
    </source>
</evidence>
<dbReference type="PANTHER" id="PTHR12087:SF0">
    <property type="entry name" value="ORIGIN RECOGNITION COMPLEX SUBUNIT 4"/>
    <property type="match status" value="1"/>
</dbReference>
<dbReference type="GO" id="GO:0006270">
    <property type="term" value="P:DNA replication initiation"/>
    <property type="evidence" value="ECO:0007669"/>
    <property type="project" value="TreeGrafter"/>
</dbReference>
<dbReference type="InterPro" id="IPR049945">
    <property type="entry name" value="AAA_22"/>
</dbReference>
<evidence type="ECO:0000259" key="8">
    <source>
        <dbReference type="SMART" id="SM00382"/>
    </source>
</evidence>